<reference evidence="2" key="1">
    <citation type="submission" date="2020-11" db="EMBL/GenBank/DDBJ databases">
        <title>Enhanced detection system for hospital associated transmission using whole genome sequencing surveillance.</title>
        <authorList>
            <person name="Harrison L.H."/>
            <person name="Van Tyne D."/>
            <person name="Marsh J.W."/>
            <person name="Griffith M.P."/>
            <person name="Snyder D.J."/>
            <person name="Cooper V.S."/>
            <person name="Mustapha M."/>
        </authorList>
    </citation>
    <scope>NUCLEOTIDE SEQUENCE</scope>
    <source>
        <strain evidence="2">STEN00092</strain>
    </source>
</reference>
<dbReference type="InterPro" id="IPR009875">
    <property type="entry name" value="PilZ_domain"/>
</dbReference>
<dbReference type="RefSeq" id="WP_010484030.1">
    <property type="nucleotide sequence ID" value="NZ_JAEDVW010000089.1"/>
</dbReference>
<evidence type="ECO:0000259" key="1">
    <source>
        <dbReference type="Pfam" id="PF07238"/>
    </source>
</evidence>
<organism evidence="2 3">
    <name type="scientific">Stenotrophomonas maltophilia</name>
    <name type="common">Pseudomonas maltophilia</name>
    <name type="synonym">Xanthomonas maltophilia</name>
    <dbReference type="NCBI Taxonomy" id="40324"/>
    <lineage>
        <taxon>Bacteria</taxon>
        <taxon>Pseudomonadati</taxon>
        <taxon>Pseudomonadota</taxon>
        <taxon>Gammaproteobacteria</taxon>
        <taxon>Lysobacterales</taxon>
        <taxon>Lysobacteraceae</taxon>
        <taxon>Stenotrophomonas</taxon>
        <taxon>Stenotrophomonas maltophilia group</taxon>
    </lineage>
</organism>
<feature type="domain" description="PilZ" evidence="1">
    <location>
        <begin position="9"/>
        <end position="112"/>
    </location>
</feature>
<evidence type="ECO:0000313" key="2">
    <source>
        <dbReference type="EMBL" id="MBH1640981.1"/>
    </source>
</evidence>
<dbReference type="EMBL" id="JADUNO010000070">
    <property type="protein sequence ID" value="MBH1640981.1"/>
    <property type="molecule type" value="Genomic_DNA"/>
</dbReference>
<protein>
    <submittedName>
        <fullName evidence="2">PilZ domain-containing protein</fullName>
    </submittedName>
</protein>
<accession>A0A0K2INT2</accession>
<proteinExistence type="predicted"/>
<dbReference type="Gene3D" id="2.40.10.220">
    <property type="entry name" value="predicted glycosyltransferase like domains"/>
    <property type="match status" value="1"/>
</dbReference>
<dbReference type="GeneID" id="90527424"/>
<sequence length="124" mass="13913">MKAVPPQDTRRAPRRQVSDLVPVTDQMRECVVGRLGNVSETGMLMLASVPLREDALYQLRFPLPLGDGRQQAIDVGVHLLWSEPAHVPGQSWTGFRFLTLSREHRQLLRQWVGEDSDEGPVSTA</sequence>
<dbReference type="AlphaFoldDB" id="A0A0K2INT2"/>
<dbReference type="Pfam" id="PF07238">
    <property type="entry name" value="PilZ"/>
    <property type="match status" value="1"/>
</dbReference>
<gene>
    <name evidence="2" type="ORF">I5U57_16160</name>
</gene>
<name>A0A0K2INT2_STEMA</name>
<comment type="caution">
    <text evidence="2">The sequence shown here is derived from an EMBL/GenBank/DDBJ whole genome shotgun (WGS) entry which is preliminary data.</text>
</comment>
<evidence type="ECO:0000313" key="3">
    <source>
        <dbReference type="Proteomes" id="UP000616785"/>
    </source>
</evidence>
<dbReference type="GO" id="GO:0035438">
    <property type="term" value="F:cyclic-di-GMP binding"/>
    <property type="evidence" value="ECO:0007669"/>
    <property type="project" value="InterPro"/>
</dbReference>
<dbReference type="Proteomes" id="UP000616785">
    <property type="component" value="Unassembled WGS sequence"/>
</dbReference>